<organism evidence="5 6">
    <name type="scientific">Tetradesmus obliquus</name>
    <name type="common">Green alga</name>
    <name type="synonym">Acutodesmus obliquus</name>
    <dbReference type="NCBI Taxonomy" id="3088"/>
    <lineage>
        <taxon>Eukaryota</taxon>
        <taxon>Viridiplantae</taxon>
        <taxon>Chlorophyta</taxon>
        <taxon>core chlorophytes</taxon>
        <taxon>Chlorophyceae</taxon>
        <taxon>CS clade</taxon>
        <taxon>Sphaeropleales</taxon>
        <taxon>Scenedesmaceae</taxon>
        <taxon>Tetradesmus</taxon>
    </lineage>
</organism>
<dbReference type="PROSITE" id="PS00108">
    <property type="entry name" value="PROTEIN_KINASE_ST"/>
    <property type="match status" value="1"/>
</dbReference>
<evidence type="ECO:0000256" key="3">
    <source>
        <dbReference type="SAM" id="MobiDB-lite"/>
    </source>
</evidence>
<dbReference type="PANTHER" id="PTHR24346">
    <property type="entry name" value="MAP/MICROTUBULE AFFINITY-REGULATING KINASE"/>
    <property type="match status" value="1"/>
</dbReference>
<accession>A0A383W1S9</accession>
<dbReference type="GO" id="GO:0005737">
    <property type="term" value="C:cytoplasm"/>
    <property type="evidence" value="ECO:0007669"/>
    <property type="project" value="TreeGrafter"/>
</dbReference>
<dbReference type="InterPro" id="IPR008271">
    <property type="entry name" value="Ser/Thr_kinase_AS"/>
</dbReference>
<dbReference type="InterPro" id="IPR011009">
    <property type="entry name" value="Kinase-like_dom_sf"/>
</dbReference>
<name>A0A383W1S9_TETOB</name>
<dbReference type="SMART" id="SM00220">
    <property type="entry name" value="S_TKc"/>
    <property type="match status" value="1"/>
</dbReference>
<keyword evidence="2" id="KW-0067">ATP-binding</keyword>
<protein>
    <recommendedName>
        <fullName evidence="4">Protein kinase domain-containing protein</fullName>
    </recommendedName>
</protein>
<dbReference type="Pfam" id="PF00069">
    <property type="entry name" value="Pkinase"/>
    <property type="match status" value="1"/>
</dbReference>
<keyword evidence="6" id="KW-1185">Reference proteome</keyword>
<dbReference type="GO" id="GO:0035556">
    <property type="term" value="P:intracellular signal transduction"/>
    <property type="evidence" value="ECO:0007669"/>
    <property type="project" value="TreeGrafter"/>
</dbReference>
<feature type="domain" description="Protein kinase" evidence="4">
    <location>
        <begin position="50"/>
        <end position="330"/>
    </location>
</feature>
<keyword evidence="1" id="KW-0547">Nucleotide-binding</keyword>
<dbReference type="Proteomes" id="UP000256970">
    <property type="component" value="Unassembled WGS sequence"/>
</dbReference>
<evidence type="ECO:0000256" key="2">
    <source>
        <dbReference type="ARBA" id="ARBA00022840"/>
    </source>
</evidence>
<sequence length="413" mass="46072">MGACCSSPADNYEPGSKQAAGSSSAHHHHHHKNQKQEAQKTPDFGLGEDFEVIKLLGTGGEGETWLCVDQRTKREVAIKLVRRPIPRSITQIIQREIKILADLGDGHLNIVHADEVLLTKTHVGLVMEYVAGGNMVAFVTKRRETRESRGGLCIDEDEASFFFRQLIWAVQFCHKNHVAHRDLKLDNTILDHRDPPRLKLCDFGFAKAWASNSNMDTMRIGTPEYMGPELISGRAGYDGKKVDVWAAGVLLFVMLLGMFPFEMEDENYVNTAGLYSIWIQQIRTSWQESPHNNSAVGKLTKDCRDLLDKMFDVNQDSRITIDGIIRHPWFSRPLPEKYETALAQLQEEQRAIDSRVAGGNYRSKERDAQLQMLLDKATIPPAAGENILRVPLSRYGASSAVGSGAVAAIPEGP</sequence>
<proteinExistence type="predicted"/>
<reference evidence="5 6" key="1">
    <citation type="submission" date="2016-10" db="EMBL/GenBank/DDBJ databases">
        <authorList>
            <person name="Cai Z."/>
        </authorList>
    </citation>
    <scope>NUCLEOTIDE SEQUENCE [LARGE SCALE GENOMIC DNA]</scope>
</reference>
<evidence type="ECO:0000313" key="5">
    <source>
        <dbReference type="EMBL" id="SZX71170.1"/>
    </source>
</evidence>
<dbReference type="AlphaFoldDB" id="A0A383W1S9"/>
<dbReference type="GO" id="GO:0004674">
    <property type="term" value="F:protein serine/threonine kinase activity"/>
    <property type="evidence" value="ECO:0007669"/>
    <property type="project" value="TreeGrafter"/>
</dbReference>
<dbReference type="GO" id="GO:0005524">
    <property type="term" value="F:ATP binding"/>
    <property type="evidence" value="ECO:0007669"/>
    <property type="project" value="UniProtKB-KW"/>
</dbReference>
<evidence type="ECO:0000259" key="4">
    <source>
        <dbReference type="PROSITE" id="PS50011"/>
    </source>
</evidence>
<dbReference type="Gene3D" id="1.10.510.10">
    <property type="entry name" value="Transferase(Phosphotransferase) domain 1"/>
    <property type="match status" value="1"/>
</dbReference>
<evidence type="ECO:0000256" key="1">
    <source>
        <dbReference type="ARBA" id="ARBA00022741"/>
    </source>
</evidence>
<dbReference type="SUPFAM" id="SSF56112">
    <property type="entry name" value="Protein kinase-like (PK-like)"/>
    <property type="match status" value="1"/>
</dbReference>
<dbReference type="PANTHER" id="PTHR24346:SF92">
    <property type="entry name" value="SNF1-RELATED PROTEIN KINASE 2.6"/>
    <property type="match status" value="1"/>
</dbReference>
<evidence type="ECO:0000313" key="6">
    <source>
        <dbReference type="Proteomes" id="UP000256970"/>
    </source>
</evidence>
<dbReference type="EMBL" id="FNXT01001032">
    <property type="protein sequence ID" value="SZX71170.1"/>
    <property type="molecule type" value="Genomic_DNA"/>
</dbReference>
<feature type="region of interest" description="Disordered" evidence="3">
    <location>
        <begin position="1"/>
        <end position="43"/>
    </location>
</feature>
<gene>
    <name evidence="5" type="ORF">BQ4739_LOCUS11309</name>
</gene>
<dbReference type="PROSITE" id="PS50011">
    <property type="entry name" value="PROTEIN_KINASE_DOM"/>
    <property type="match status" value="1"/>
</dbReference>
<dbReference type="InterPro" id="IPR000719">
    <property type="entry name" value="Prot_kinase_dom"/>
</dbReference>